<reference evidence="1" key="1">
    <citation type="submission" date="2020-05" db="EMBL/GenBank/DDBJ databases">
        <authorList>
            <person name="Chiriac C."/>
            <person name="Salcher M."/>
            <person name="Ghai R."/>
            <person name="Kavagutti S V."/>
        </authorList>
    </citation>
    <scope>NUCLEOTIDE SEQUENCE</scope>
</reference>
<evidence type="ECO:0000313" key="1">
    <source>
        <dbReference type="EMBL" id="CAB4541654.1"/>
    </source>
</evidence>
<organism evidence="1">
    <name type="scientific">freshwater metagenome</name>
    <dbReference type="NCBI Taxonomy" id="449393"/>
    <lineage>
        <taxon>unclassified sequences</taxon>
        <taxon>metagenomes</taxon>
        <taxon>ecological metagenomes</taxon>
    </lineage>
</organism>
<sequence>MDNNLPTSTNLEELKTRISEIAQKPLDTHSLEFEQIHSDLSNLLSEVDGL</sequence>
<name>A0A6J6BSG9_9ZZZZ</name>
<dbReference type="EMBL" id="CAEZSJ010000092">
    <property type="protein sequence ID" value="CAB4541654.1"/>
    <property type="molecule type" value="Genomic_DNA"/>
</dbReference>
<protein>
    <submittedName>
        <fullName evidence="1">Unannotated protein</fullName>
    </submittedName>
</protein>
<dbReference type="AlphaFoldDB" id="A0A6J6BSG9"/>
<proteinExistence type="predicted"/>
<accession>A0A6J6BSG9</accession>
<gene>
    <name evidence="1" type="ORF">UFOPK1425_00589</name>
</gene>